<keyword evidence="2" id="KW-1185">Reference proteome</keyword>
<name>A0A3Q8Q7B2_9VIRU</name>
<proteinExistence type="predicted"/>
<dbReference type="Proteomes" id="UP000277970">
    <property type="component" value="Segment"/>
</dbReference>
<reference evidence="1" key="1">
    <citation type="journal article" date="2018" name="Environ. Microbiol.">
        <title>New archaeal viruses discovered by metagenomic analysis of viral communities in enrichment cultures.</title>
        <authorList>
            <person name="Liu Y."/>
            <person name="Brandt D."/>
            <person name="Ishino S."/>
            <person name="Ishino Y."/>
            <person name="Koonin E.V."/>
            <person name="Kalinowski J."/>
            <person name="Krupovic M."/>
            <person name="Prangishvili D."/>
        </authorList>
    </citation>
    <scope>NUCLEOTIDE SEQUENCE [LARGE SCALE GENOMIC DNA]</scope>
</reference>
<sequence>MPNNCKVVQIEDKRDIKLVRLLIDKYHQQGLKLGGGASKVEQYYAYECEGFIVAVAWLHGSEPYRFIAQKFNIPLDRSLFIRRITKTSPEDYLISFLNELSLLLRQNGYEALWTLGFPNHSNALYKKANFEEVGETNRTKNPVFVRWLNEHKSER</sequence>
<protein>
    <submittedName>
        <fullName evidence="1">Putative acetyltransferase</fullName>
    </submittedName>
</protein>
<keyword evidence="1" id="KW-0808">Transferase</keyword>
<evidence type="ECO:0000313" key="1">
    <source>
        <dbReference type="EMBL" id="AZI75922.1"/>
    </source>
</evidence>
<evidence type="ECO:0000313" key="2">
    <source>
        <dbReference type="Proteomes" id="UP000277970"/>
    </source>
</evidence>
<organism evidence="1">
    <name type="scientific">Sulfolobales Beppu rod-shaped virus 1</name>
    <dbReference type="NCBI Taxonomy" id="2493121"/>
    <lineage>
        <taxon>Viruses</taxon>
        <taxon>Adnaviria</taxon>
        <taxon>Zilligvirae</taxon>
        <taxon>Taleaviricota</taxon>
        <taxon>Tokiviricetes</taxon>
        <taxon>Ligamenvirales</taxon>
        <taxon>Rudiviridae</taxon>
        <taxon>Japarudivirus</taxon>
        <taxon>Japarudivirus beppuense</taxon>
        <taxon>Japarudivirus SBRV1</taxon>
    </lineage>
</organism>
<dbReference type="EMBL" id="MK064565">
    <property type="protein sequence ID" value="AZI75922.1"/>
    <property type="molecule type" value="Genomic_DNA"/>
</dbReference>
<dbReference type="GO" id="GO:0016740">
    <property type="term" value="F:transferase activity"/>
    <property type="evidence" value="ECO:0007669"/>
    <property type="project" value="UniProtKB-KW"/>
</dbReference>
<accession>A0A3Q8Q7B2</accession>
<gene>
    <name evidence="1" type="ORF">SBRV1_gp33</name>
</gene>